<dbReference type="EMBL" id="QXTF01000001">
    <property type="protein sequence ID" value="RIX32693.1"/>
    <property type="molecule type" value="Genomic_DNA"/>
</dbReference>
<sequence>MDPARPSATLEKARPTAAASEPPAIRRERAPPMPICQDCGALESIGAKMIRFRKGAVTMRAFLWAAVVAASIAPASAQQPAVVEIHLTNFRFAPNPVMLDHGRTYVLRLVNNASNGHDFTARDFFAASAMTSDERSRVTDGKIEVPPGQVREVRLSAPASGTFPLKCSHAFHKAFGMKGKIVVR</sequence>
<evidence type="ECO:0000313" key="5">
    <source>
        <dbReference type="EMBL" id="RIX32693.1"/>
    </source>
</evidence>
<dbReference type="Proteomes" id="UP000285023">
    <property type="component" value="Unassembled WGS sequence"/>
</dbReference>
<organism evidence="5 6">
    <name type="scientific">Sphingomonas edaphi</name>
    <dbReference type="NCBI Taxonomy" id="2315689"/>
    <lineage>
        <taxon>Bacteria</taxon>
        <taxon>Pseudomonadati</taxon>
        <taxon>Pseudomonadota</taxon>
        <taxon>Alphaproteobacteria</taxon>
        <taxon>Sphingomonadales</taxon>
        <taxon>Sphingomonadaceae</taxon>
        <taxon>Sphingomonas</taxon>
    </lineage>
</organism>
<feature type="region of interest" description="Disordered" evidence="3">
    <location>
        <begin position="1"/>
        <end position="32"/>
    </location>
</feature>
<evidence type="ECO:0000259" key="4">
    <source>
        <dbReference type="Pfam" id="PF13473"/>
    </source>
</evidence>
<dbReference type="PANTHER" id="PTHR38439:SF3">
    <property type="entry name" value="COPPER-RESISTANT CUPROPROTEIN COPI"/>
    <property type="match status" value="1"/>
</dbReference>
<dbReference type="AlphaFoldDB" id="A0A418Q459"/>
<comment type="caution">
    <text evidence="5">The sequence shown here is derived from an EMBL/GenBank/DDBJ whole genome shotgun (WGS) entry which is preliminary data.</text>
</comment>
<gene>
    <name evidence="5" type="ORF">D3M59_03100</name>
</gene>
<dbReference type="InterPro" id="IPR050845">
    <property type="entry name" value="Cu-binding_ET"/>
</dbReference>
<dbReference type="InterPro" id="IPR028096">
    <property type="entry name" value="EfeO_Cupredoxin"/>
</dbReference>
<evidence type="ECO:0000256" key="1">
    <source>
        <dbReference type="ARBA" id="ARBA00022723"/>
    </source>
</evidence>
<evidence type="ECO:0000256" key="2">
    <source>
        <dbReference type="ARBA" id="ARBA00023008"/>
    </source>
</evidence>
<name>A0A418Q459_9SPHN</name>
<dbReference type="GO" id="GO:0046872">
    <property type="term" value="F:metal ion binding"/>
    <property type="evidence" value="ECO:0007669"/>
    <property type="project" value="UniProtKB-KW"/>
</dbReference>
<dbReference type="PANTHER" id="PTHR38439">
    <property type="entry name" value="AURACYANIN-B"/>
    <property type="match status" value="1"/>
</dbReference>
<keyword evidence="6" id="KW-1185">Reference proteome</keyword>
<dbReference type="InterPro" id="IPR008972">
    <property type="entry name" value="Cupredoxin"/>
</dbReference>
<dbReference type="SUPFAM" id="SSF49503">
    <property type="entry name" value="Cupredoxins"/>
    <property type="match status" value="1"/>
</dbReference>
<reference evidence="5 6" key="1">
    <citation type="submission" date="2018-09" db="EMBL/GenBank/DDBJ databases">
        <title>Sphingomonas sp. DAC4.</title>
        <authorList>
            <person name="Seo T."/>
        </authorList>
    </citation>
    <scope>NUCLEOTIDE SEQUENCE [LARGE SCALE GENOMIC DNA]</scope>
    <source>
        <strain evidence="5 6">DAC4</strain>
    </source>
</reference>
<feature type="domain" description="EfeO-type cupredoxin-like" evidence="4">
    <location>
        <begin position="64"/>
        <end position="183"/>
    </location>
</feature>
<protein>
    <recommendedName>
        <fullName evidence="4">EfeO-type cupredoxin-like domain-containing protein</fullName>
    </recommendedName>
</protein>
<evidence type="ECO:0000313" key="6">
    <source>
        <dbReference type="Proteomes" id="UP000285023"/>
    </source>
</evidence>
<dbReference type="Pfam" id="PF13473">
    <property type="entry name" value="Cupredoxin_1"/>
    <property type="match status" value="1"/>
</dbReference>
<dbReference type="Gene3D" id="2.60.40.420">
    <property type="entry name" value="Cupredoxins - blue copper proteins"/>
    <property type="match status" value="1"/>
</dbReference>
<keyword evidence="2" id="KW-0186">Copper</keyword>
<accession>A0A418Q459</accession>
<keyword evidence="1" id="KW-0479">Metal-binding</keyword>
<proteinExistence type="predicted"/>
<evidence type="ECO:0000256" key="3">
    <source>
        <dbReference type="SAM" id="MobiDB-lite"/>
    </source>
</evidence>